<proteinExistence type="predicted"/>
<accession>A0A2S3IJZ4</accession>
<evidence type="ECO:0000313" key="1">
    <source>
        <dbReference type="EMBL" id="PAN45731.1"/>
    </source>
</evidence>
<dbReference type="Proteomes" id="UP000243499">
    <property type="component" value="Chromosome 9"/>
</dbReference>
<gene>
    <name evidence="1" type="ORF">PAHAL_9G138100</name>
</gene>
<name>A0A2S3IJZ4_9POAL</name>
<dbReference type="AlphaFoldDB" id="A0A2S3IJZ4"/>
<reference evidence="1" key="1">
    <citation type="submission" date="2018-04" db="EMBL/GenBank/DDBJ databases">
        <title>WGS assembly of Panicum hallii.</title>
        <authorList>
            <person name="Lovell J."/>
            <person name="Jenkins J."/>
            <person name="Lowry D."/>
            <person name="Mamidi S."/>
            <person name="Sreedasyam A."/>
            <person name="Weng X."/>
            <person name="Barry K."/>
            <person name="Bonette J."/>
            <person name="Campitelli B."/>
            <person name="Daum C."/>
            <person name="Gordon S."/>
            <person name="Gould B."/>
            <person name="Lipzen A."/>
            <person name="Macqueen A."/>
            <person name="Palacio-Mejia J."/>
            <person name="Plott C."/>
            <person name="Shakirov E."/>
            <person name="Shu S."/>
            <person name="Yoshinaga Y."/>
            <person name="Zane M."/>
            <person name="Rokhsar D."/>
            <person name="Grimwood J."/>
            <person name="Schmutz J."/>
            <person name="Juenger T."/>
        </authorList>
    </citation>
    <scope>NUCLEOTIDE SEQUENCE [LARGE SCALE GENOMIC DNA]</scope>
    <source>
        <strain evidence="1">FIL2</strain>
    </source>
</reference>
<protein>
    <submittedName>
        <fullName evidence="1">Uncharacterized protein</fullName>
    </submittedName>
</protein>
<sequence length="100" mass="10786">MPASCCLPSGVGAVRGPERPRQTRRPACLCPAPAASCAAPQYCCGHPHGRPDRLALRHSGARLQIAEASCPARFPNCNPLNETLHLSHEEWKHCSSFSET</sequence>
<dbReference type="EMBL" id="CM008054">
    <property type="protein sequence ID" value="PAN45731.1"/>
    <property type="molecule type" value="Genomic_DNA"/>
</dbReference>
<organism evidence="1">
    <name type="scientific">Panicum hallii</name>
    <dbReference type="NCBI Taxonomy" id="206008"/>
    <lineage>
        <taxon>Eukaryota</taxon>
        <taxon>Viridiplantae</taxon>
        <taxon>Streptophyta</taxon>
        <taxon>Embryophyta</taxon>
        <taxon>Tracheophyta</taxon>
        <taxon>Spermatophyta</taxon>
        <taxon>Magnoliopsida</taxon>
        <taxon>Liliopsida</taxon>
        <taxon>Poales</taxon>
        <taxon>Poaceae</taxon>
        <taxon>PACMAD clade</taxon>
        <taxon>Panicoideae</taxon>
        <taxon>Panicodae</taxon>
        <taxon>Paniceae</taxon>
        <taxon>Panicinae</taxon>
        <taxon>Panicum</taxon>
        <taxon>Panicum sect. Panicum</taxon>
    </lineage>
</organism>
<dbReference type="Gramene" id="PAN45731">
    <property type="protein sequence ID" value="PAN45731"/>
    <property type="gene ID" value="PAHAL_9G138100"/>
</dbReference>